<dbReference type="PANTHER" id="PTHR30624:SF10">
    <property type="entry name" value="CONSERVED PROTEIN"/>
    <property type="match status" value="1"/>
</dbReference>
<reference evidence="5" key="2">
    <citation type="journal article" date="2014" name="ISME J.">
        <title>Microbial stratification in low pH oxic and suboxic macroscopic growths along an acid mine drainage.</title>
        <authorList>
            <person name="Mendez-Garcia C."/>
            <person name="Mesa V."/>
            <person name="Sprenger R.R."/>
            <person name="Richter M."/>
            <person name="Diez M.S."/>
            <person name="Solano J."/>
            <person name="Bargiela R."/>
            <person name="Golyshina O.V."/>
            <person name="Manteca A."/>
            <person name="Ramos J.L."/>
            <person name="Gallego J.R."/>
            <person name="Llorente I."/>
            <person name="Martins Dos Santos V.A."/>
            <person name="Jensen O.N."/>
            <person name="Pelaez A.I."/>
            <person name="Sanchez J."/>
            <person name="Ferrer M."/>
        </authorList>
    </citation>
    <scope>NUCLEOTIDE SEQUENCE</scope>
</reference>
<keyword evidence="3" id="KW-0482">Metalloprotease</keyword>
<dbReference type="GO" id="GO:0008237">
    <property type="term" value="F:metallopeptidase activity"/>
    <property type="evidence" value="ECO:0007669"/>
    <property type="project" value="UniProtKB-KW"/>
</dbReference>
<dbReference type="AlphaFoldDB" id="T1B849"/>
<feature type="non-terminal residue" evidence="5">
    <location>
        <position position="163"/>
    </location>
</feature>
<dbReference type="SUPFAM" id="SSF111283">
    <property type="entry name" value="Putative modulator of DNA gyrase, PmbA/TldD"/>
    <property type="match status" value="1"/>
</dbReference>
<dbReference type="GO" id="GO:0005829">
    <property type="term" value="C:cytosol"/>
    <property type="evidence" value="ECO:0007669"/>
    <property type="project" value="TreeGrafter"/>
</dbReference>
<comment type="caution">
    <text evidence="5">The sequence shown here is derived from an EMBL/GenBank/DDBJ whole genome shotgun (WGS) entry which is preliminary data.</text>
</comment>
<dbReference type="InterPro" id="IPR051463">
    <property type="entry name" value="Peptidase_U62_metallo"/>
</dbReference>
<dbReference type="InterPro" id="IPR035068">
    <property type="entry name" value="TldD/PmbA_N"/>
</dbReference>
<dbReference type="GO" id="GO:0006508">
    <property type="term" value="P:proteolysis"/>
    <property type="evidence" value="ECO:0007669"/>
    <property type="project" value="UniProtKB-KW"/>
</dbReference>
<dbReference type="Pfam" id="PF01523">
    <property type="entry name" value="PmbA_TldD_1st"/>
    <property type="match status" value="1"/>
</dbReference>
<dbReference type="PANTHER" id="PTHR30624">
    <property type="entry name" value="UNCHARACTERIZED PROTEIN TLDD AND PMBA"/>
    <property type="match status" value="1"/>
</dbReference>
<name>T1B849_9ZZZZ</name>
<evidence type="ECO:0000256" key="2">
    <source>
        <dbReference type="ARBA" id="ARBA00022801"/>
    </source>
</evidence>
<reference evidence="5" key="1">
    <citation type="submission" date="2013-08" db="EMBL/GenBank/DDBJ databases">
        <authorList>
            <person name="Mendez C."/>
            <person name="Richter M."/>
            <person name="Ferrer M."/>
            <person name="Sanchez J."/>
        </authorList>
    </citation>
    <scope>NUCLEOTIDE SEQUENCE</scope>
</reference>
<accession>T1B849</accession>
<evidence type="ECO:0000313" key="5">
    <source>
        <dbReference type="EMBL" id="EQD50400.1"/>
    </source>
</evidence>
<evidence type="ECO:0000256" key="3">
    <source>
        <dbReference type="ARBA" id="ARBA00023049"/>
    </source>
</evidence>
<dbReference type="EMBL" id="AUZX01009845">
    <property type="protein sequence ID" value="EQD50400.1"/>
    <property type="molecule type" value="Genomic_DNA"/>
</dbReference>
<feature type="domain" description="Metalloprotease TldD/E N-terminal" evidence="4">
    <location>
        <begin position="40"/>
        <end position="103"/>
    </location>
</feature>
<keyword evidence="1" id="KW-0645">Protease</keyword>
<evidence type="ECO:0000259" key="4">
    <source>
        <dbReference type="Pfam" id="PF01523"/>
    </source>
</evidence>
<dbReference type="Gene3D" id="3.30.2290.10">
    <property type="entry name" value="PmbA/TldD superfamily"/>
    <property type="match status" value="1"/>
</dbReference>
<keyword evidence="2" id="KW-0378">Hydrolase</keyword>
<sequence>MGKGGVVLDLDADFSSLPLDRLSGAALEAMGSIPGLEYGDLRVHRDKVQGIHVRERDLISLSDSQPQGFGVRVVVDGSFGFAASSELSQDAVAKAVRAAAEMARQLRPLLDERVQLAEEPPHQERWQAPVELNPFDVPAERKVAFLIEATGAALDVGAQYAEF</sequence>
<protein>
    <submittedName>
        <fullName evidence="5">Peptidase U62, modulator of DNA gyrase</fullName>
    </submittedName>
</protein>
<organism evidence="5">
    <name type="scientific">mine drainage metagenome</name>
    <dbReference type="NCBI Taxonomy" id="410659"/>
    <lineage>
        <taxon>unclassified sequences</taxon>
        <taxon>metagenomes</taxon>
        <taxon>ecological metagenomes</taxon>
    </lineage>
</organism>
<evidence type="ECO:0000256" key="1">
    <source>
        <dbReference type="ARBA" id="ARBA00022670"/>
    </source>
</evidence>
<gene>
    <name evidence="5" type="ORF">B1A_13465</name>
</gene>
<dbReference type="InterPro" id="IPR036059">
    <property type="entry name" value="TldD/PmbA_sf"/>
</dbReference>
<proteinExistence type="predicted"/>
<dbReference type="InterPro" id="IPR002510">
    <property type="entry name" value="Metalloprtase-TldD/E_N"/>
</dbReference>